<dbReference type="PRINTS" id="PR00344">
    <property type="entry name" value="BCTRLSENSOR"/>
</dbReference>
<dbReference type="RefSeq" id="WP_124924160.1">
    <property type="nucleotide sequence ID" value="NZ_BMOH01000001.1"/>
</dbReference>
<feature type="coiled-coil region" evidence="7">
    <location>
        <begin position="167"/>
        <end position="233"/>
    </location>
</feature>
<evidence type="ECO:0000259" key="12">
    <source>
        <dbReference type="PROSITE" id="PS50113"/>
    </source>
</evidence>
<dbReference type="Proteomes" id="UP000267535">
    <property type="component" value="Unassembled WGS sequence"/>
</dbReference>
<dbReference type="Gene3D" id="3.30.565.10">
    <property type="entry name" value="Histidine kinase-like ATPase, C-terminal domain"/>
    <property type="match status" value="1"/>
</dbReference>
<dbReference type="InterPro" id="IPR000700">
    <property type="entry name" value="PAS-assoc_C"/>
</dbReference>
<feature type="domain" description="Histidine kinase" evidence="9">
    <location>
        <begin position="240"/>
        <end position="453"/>
    </location>
</feature>
<comment type="catalytic activity">
    <reaction evidence="1">
        <text>ATP + protein L-histidine = ADP + protein N-phospho-L-histidine.</text>
        <dbReference type="EC" id="2.7.13.3"/>
    </reaction>
</comment>
<dbReference type="NCBIfam" id="TIGR00229">
    <property type="entry name" value="sensory_box"/>
    <property type="match status" value="1"/>
</dbReference>
<dbReference type="GO" id="GO:0009927">
    <property type="term" value="F:histidine phosphotransfer kinase activity"/>
    <property type="evidence" value="ECO:0007669"/>
    <property type="project" value="TreeGrafter"/>
</dbReference>
<name>A0A3P1SVL9_9GAMM</name>
<dbReference type="SUPFAM" id="SSF55874">
    <property type="entry name" value="ATPase domain of HSP90 chaperone/DNA topoisomerase II/histidine kinase"/>
    <property type="match status" value="1"/>
</dbReference>
<feature type="compositionally biased region" description="Low complexity" evidence="8">
    <location>
        <begin position="8"/>
        <end position="21"/>
    </location>
</feature>
<evidence type="ECO:0000313" key="13">
    <source>
        <dbReference type="EMBL" id="RRD01088.1"/>
    </source>
</evidence>
<dbReference type="Pfam" id="PF13188">
    <property type="entry name" value="PAS_8"/>
    <property type="match status" value="1"/>
</dbReference>
<dbReference type="SUPFAM" id="SSF52172">
    <property type="entry name" value="CheY-like"/>
    <property type="match status" value="1"/>
</dbReference>
<dbReference type="InterPro" id="IPR003661">
    <property type="entry name" value="HisK_dim/P_dom"/>
</dbReference>
<evidence type="ECO:0000256" key="3">
    <source>
        <dbReference type="ARBA" id="ARBA00022553"/>
    </source>
</evidence>
<dbReference type="Pfam" id="PF02518">
    <property type="entry name" value="HATPase_c"/>
    <property type="match status" value="1"/>
</dbReference>
<dbReference type="InterPro" id="IPR036890">
    <property type="entry name" value="HATPase_C_sf"/>
</dbReference>
<dbReference type="InterPro" id="IPR036097">
    <property type="entry name" value="HisK_dim/P_sf"/>
</dbReference>
<dbReference type="SUPFAM" id="SSF55785">
    <property type="entry name" value="PYP-like sensor domain (PAS domain)"/>
    <property type="match status" value="1"/>
</dbReference>
<keyword evidence="4" id="KW-0808">Transferase</keyword>
<keyword evidence="3 6" id="KW-0597">Phosphoprotein</keyword>
<dbReference type="InterPro" id="IPR005467">
    <property type="entry name" value="His_kinase_dom"/>
</dbReference>
<dbReference type="PROSITE" id="PS50112">
    <property type="entry name" value="PAS"/>
    <property type="match status" value="1"/>
</dbReference>
<evidence type="ECO:0000256" key="8">
    <source>
        <dbReference type="SAM" id="MobiDB-lite"/>
    </source>
</evidence>
<gene>
    <name evidence="13" type="ORF">EHS89_00540</name>
</gene>
<dbReference type="OrthoDB" id="9764438at2"/>
<evidence type="ECO:0000256" key="4">
    <source>
        <dbReference type="ARBA" id="ARBA00022679"/>
    </source>
</evidence>
<dbReference type="PANTHER" id="PTHR43047">
    <property type="entry name" value="TWO-COMPONENT HISTIDINE PROTEIN KINASE"/>
    <property type="match status" value="1"/>
</dbReference>
<evidence type="ECO:0000313" key="14">
    <source>
        <dbReference type="Proteomes" id="UP000267535"/>
    </source>
</evidence>
<dbReference type="CDD" id="cd00156">
    <property type="entry name" value="REC"/>
    <property type="match status" value="1"/>
</dbReference>
<dbReference type="PROSITE" id="PS50109">
    <property type="entry name" value="HIS_KIN"/>
    <property type="match status" value="1"/>
</dbReference>
<dbReference type="GO" id="GO:0000155">
    <property type="term" value="F:phosphorelay sensor kinase activity"/>
    <property type="evidence" value="ECO:0007669"/>
    <property type="project" value="InterPro"/>
</dbReference>
<dbReference type="AlphaFoldDB" id="A0A3P1SVL9"/>
<dbReference type="PANTHER" id="PTHR43047:SF9">
    <property type="entry name" value="HISTIDINE KINASE"/>
    <property type="match status" value="1"/>
</dbReference>
<dbReference type="EMBL" id="RQXV01000001">
    <property type="protein sequence ID" value="RRD01088.1"/>
    <property type="molecule type" value="Genomic_DNA"/>
</dbReference>
<feature type="domain" description="PAS" evidence="11">
    <location>
        <begin position="58"/>
        <end position="99"/>
    </location>
</feature>
<keyword evidence="14" id="KW-1185">Reference proteome</keyword>
<reference evidence="13 14" key="1">
    <citation type="submission" date="2018-11" db="EMBL/GenBank/DDBJ databases">
        <title>The draft genome sequence of Amphritea balenae JAMM 1525T.</title>
        <authorList>
            <person name="Fang Z."/>
            <person name="Zhang Y."/>
            <person name="Han X."/>
        </authorList>
    </citation>
    <scope>NUCLEOTIDE SEQUENCE [LARGE SCALE GENOMIC DNA]</scope>
    <source>
        <strain evidence="13 14">JAMM 1525</strain>
    </source>
</reference>
<evidence type="ECO:0000259" key="10">
    <source>
        <dbReference type="PROSITE" id="PS50110"/>
    </source>
</evidence>
<dbReference type="SMART" id="SM00448">
    <property type="entry name" value="REC"/>
    <property type="match status" value="1"/>
</dbReference>
<dbReference type="Pfam" id="PF00072">
    <property type="entry name" value="Response_reg"/>
    <property type="match status" value="1"/>
</dbReference>
<protein>
    <recommendedName>
        <fullName evidence="2">histidine kinase</fullName>
        <ecNumber evidence="2">2.7.13.3</ecNumber>
    </recommendedName>
</protein>
<dbReference type="FunFam" id="1.10.287.130:FF:000081">
    <property type="entry name" value="Hybrid sensor histidine kinase/response regulator"/>
    <property type="match status" value="1"/>
</dbReference>
<dbReference type="InterPro" id="IPR001789">
    <property type="entry name" value="Sig_transdc_resp-reg_receiver"/>
</dbReference>
<accession>A0A3P1SVL9</accession>
<dbReference type="InterPro" id="IPR000014">
    <property type="entry name" value="PAS"/>
</dbReference>
<dbReference type="Pfam" id="PF00512">
    <property type="entry name" value="HisKA"/>
    <property type="match status" value="1"/>
</dbReference>
<evidence type="ECO:0000256" key="7">
    <source>
        <dbReference type="SAM" id="Coils"/>
    </source>
</evidence>
<dbReference type="SMART" id="SM00388">
    <property type="entry name" value="HisKA"/>
    <property type="match status" value="1"/>
</dbReference>
<evidence type="ECO:0000256" key="1">
    <source>
        <dbReference type="ARBA" id="ARBA00000085"/>
    </source>
</evidence>
<evidence type="ECO:0000259" key="9">
    <source>
        <dbReference type="PROSITE" id="PS50109"/>
    </source>
</evidence>
<evidence type="ECO:0000256" key="5">
    <source>
        <dbReference type="ARBA" id="ARBA00022777"/>
    </source>
</evidence>
<dbReference type="InterPro" id="IPR004358">
    <property type="entry name" value="Sig_transdc_His_kin-like_C"/>
</dbReference>
<dbReference type="PROSITE" id="PS50110">
    <property type="entry name" value="RESPONSE_REGULATORY"/>
    <property type="match status" value="1"/>
</dbReference>
<dbReference type="EC" id="2.7.13.3" evidence="2"/>
<dbReference type="GO" id="GO:0005886">
    <property type="term" value="C:plasma membrane"/>
    <property type="evidence" value="ECO:0007669"/>
    <property type="project" value="TreeGrafter"/>
</dbReference>
<comment type="caution">
    <text evidence="13">The sequence shown here is derived from an EMBL/GenBank/DDBJ whole genome shotgun (WGS) entry which is preliminary data.</text>
</comment>
<feature type="coiled-coil region" evidence="7">
    <location>
        <begin position="45"/>
        <end position="72"/>
    </location>
</feature>
<feature type="region of interest" description="Disordered" evidence="8">
    <location>
        <begin position="1"/>
        <end position="43"/>
    </location>
</feature>
<proteinExistence type="predicted"/>
<organism evidence="13 14">
    <name type="scientific">Amphritea balenae</name>
    <dbReference type="NCBI Taxonomy" id="452629"/>
    <lineage>
        <taxon>Bacteria</taxon>
        <taxon>Pseudomonadati</taxon>
        <taxon>Pseudomonadota</taxon>
        <taxon>Gammaproteobacteria</taxon>
        <taxon>Oceanospirillales</taxon>
        <taxon>Oceanospirillaceae</taxon>
        <taxon>Amphritea</taxon>
    </lineage>
</organism>
<dbReference type="Gene3D" id="3.30.450.20">
    <property type="entry name" value="PAS domain"/>
    <property type="match status" value="1"/>
</dbReference>
<dbReference type="InterPro" id="IPR011006">
    <property type="entry name" value="CheY-like_superfamily"/>
</dbReference>
<keyword evidence="7" id="KW-0175">Coiled coil</keyword>
<dbReference type="FunFam" id="3.30.565.10:FF:000049">
    <property type="entry name" value="Two-component sensor histidine kinase"/>
    <property type="match status" value="1"/>
</dbReference>
<dbReference type="PROSITE" id="PS50113">
    <property type="entry name" value="PAC"/>
    <property type="match status" value="1"/>
</dbReference>
<dbReference type="NCBIfam" id="NF041832">
    <property type="entry name" value="near_NosP_CTERM"/>
    <property type="match status" value="1"/>
</dbReference>
<evidence type="ECO:0000259" key="11">
    <source>
        <dbReference type="PROSITE" id="PS50112"/>
    </source>
</evidence>
<evidence type="ECO:0000256" key="6">
    <source>
        <dbReference type="PROSITE-ProRule" id="PRU00169"/>
    </source>
</evidence>
<dbReference type="InterPro" id="IPR003594">
    <property type="entry name" value="HATPase_dom"/>
</dbReference>
<feature type="modified residue" description="4-aspartylphosphate" evidence="6">
    <location>
        <position position="526"/>
    </location>
</feature>
<dbReference type="Gene3D" id="1.10.287.130">
    <property type="match status" value="1"/>
</dbReference>
<feature type="domain" description="Response regulatory" evidence="10">
    <location>
        <begin position="475"/>
        <end position="592"/>
    </location>
</feature>
<dbReference type="Gene3D" id="3.40.50.2300">
    <property type="match status" value="1"/>
</dbReference>
<keyword evidence="5" id="KW-0418">Kinase</keyword>
<dbReference type="CDD" id="cd00082">
    <property type="entry name" value="HisKA"/>
    <property type="match status" value="1"/>
</dbReference>
<dbReference type="SUPFAM" id="SSF47384">
    <property type="entry name" value="Homodimeric domain of signal transducing histidine kinase"/>
    <property type="match status" value="1"/>
</dbReference>
<evidence type="ECO:0000256" key="2">
    <source>
        <dbReference type="ARBA" id="ARBA00012438"/>
    </source>
</evidence>
<dbReference type="SMART" id="SM00387">
    <property type="entry name" value="HATPase_c"/>
    <property type="match status" value="1"/>
</dbReference>
<dbReference type="InterPro" id="IPR035965">
    <property type="entry name" value="PAS-like_dom_sf"/>
</dbReference>
<sequence length="594" mass="66727">MKKRSDWSVEQSSEQSKEQSSGRNDELTVESLMGLGGQSARKSHYPELTGKIEELEQERNRYKSIFEHAQHGIFQARIDNGLIAVNPAMASICGYSNPEQLCQQVHSFDTDLLFDTAEYTLLLDKLRLYGKLFGYETRLLRSDSSAVDISMNVLLKSDEQGEIIEAFVQDITERKKAQDKLKKLNEELESRVNVRTRELVSLNQQLVQEITERSSIEKELKVARDAAQQANRSKDKYLAAASHDLLQPLNAARLLVSTLRERELEADNNHLVDRVHLALEGAEELLSDLLDISRLDQNAVKPDLTCIPLSYIFTALQVEFQPVAEQTDVELRLVDCQLNVESDTRLLMRLLRNFLSNAFRYTPQGRVLLGARRQKNKVSLQVWDTGPGIPEDRLSDIFREFQQLDHRHQSGRKGVGLGLAIVERIAGMLDHPIDVFSVPGKGTMFSVTVPLASTAVTPVLAPQLAVPQQDLSGRRILVIDNEESILVSMKALLEQWDCKVCLAQSADQAIENWLASGEAPELILADYHLDQGTTGVEAIEQLRAFSDTDIPAAIITAERSQESRNQFRELQLPVLNKPVKPGKLRALISHLLQA</sequence>
<feature type="domain" description="PAC" evidence="12">
    <location>
        <begin position="133"/>
        <end position="183"/>
    </location>
</feature>